<reference evidence="1 2" key="1">
    <citation type="submission" date="2016-10" db="EMBL/GenBank/DDBJ databases">
        <authorList>
            <person name="de Groot N.N."/>
        </authorList>
    </citation>
    <scope>NUCLEOTIDE SEQUENCE [LARGE SCALE GENOMIC DNA]</scope>
    <source>
        <strain evidence="2">E92,LMG 26720,CCM 7988</strain>
    </source>
</reference>
<dbReference type="RefSeq" id="WP_092019491.1">
    <property type="nucleotide sequence ID" value="NZ_FOXH01000019.1"/>
</dbReference>
<protein>
    <submittedName>
        <fullName evidence="1">Type IX secretion system membrane protein, PorP/SprF family</fullName>
    </submittedName>
</protein>
<dbReference type="NCBIfam" id="TIGR03519">
    <property type="entry name" value="T9SS_PorP_fam"/>
    <property type="match status" value="1"/>
</dbReference>
<evidence type="ECO:0000313" key="2">
    <source>
        <dbReference type="Proteomes" id="UP000199306"/>
    </source>
</evidence>
<dbReference type="STRING" id="1079859.SAMN04515674_1195"/>
<dbReference type="AlphaFoldDB" id="A0A1I5YIA0"/>
<proteinExistence type="predicted"/>
<dbReference type="EMBL" id="FOXH01000019">
    <property type="protein sequence ID" value="SFQ43898.1"/>
    <property type="molecule type" value="Genomic_DNA"/>
</dbReference>
<accession>A0A1I5YIA0</accession>
<keyword evidence="2" id="KW-1185">Reference proteome</keyword>
<evidence type="ECO:0000313" key="1">
    <source>
        <dbReference type="EMBL" id="SFQ43898.1"/>
    </source>
</evidence>
<dbReference type="OrthoDB" id="1114455at2"/>
<gene>
    <name evidence="1" type="ORF">SAMN04515674_1195</name>
</gene>
<dbReference type="Proteomes" id="UP000199306">
    <property type="component" value="Unassembled WGS sequence"/>
</dbReference>
<dbReference type="InterPro" id="IPR019861">
    <property type="entry name" value="PorP/SprF_Bacteroidetes"/>
</dbReference>
<sequence>MKLHKLFSSVILLFLIITKSFAQQEQLYIVYPFMPLSVNPAYAGSRGVVDITGIYRRKPLFQNLGFSSNQQYLSFDMPIAQDKMAIGFQAFNASQAFGTVGGISGNLGFYGDYAYKIYLPHDGVLSLGAQIGLTQIPVVAQGSTSQFKTSLGLGAYYSNKDWYAGLSFLNLAGSTEFNYTKPVFLTAGYLFDLSDMVKLKTGILARRLSGGNVNTTDLDFNVTAWINQRFGIGVWYQNTGSEFSNKAILASLEVQLGDNIRVGYSYDFDSSDVTAGSQTGQIGVGGFHQLMFRYQLDSGNGKIATFKYF</sequence>
<name>A0A1I5YIA0_9BACT</name>
<organism evidence="1 2">
    <name type="scientific">Pseudarcicella hirudinis</name>
    <dbReference type="NCBI Taxonomy" id="1079859"/>
    <lineage>
        <taxon>Bacteria</taxon>
        <taxon>Pseudomonadati</taxon>
        <taxon>Bacteroidota</taxon>
        <taxon>Cytophagia</taxon>
        <taxon>Cytophagales</taxon>
        <taxon>Flectobacillaceae</taxon>
        <taxon>Pseudarcicella</taxon>
    </lineage>
</organism>
<dbReference type="Pfam" id="PF11751">
    <property type="entry name" value="PorP_SprF"/>
    <property type="match status" value="1"/>
</dbReference>